<dbReference type="InterPro" id="IPR000683">
    <property type="entry name" value="Gfo/Idh/MocA-like_OxRdtase_N"/>
</dbReference>
<dbReference type="Pfam" id="PF01408">
    <property type="entry name" value="GFO_IDH_MocA"/>
    <property type="match status" value="1"/>
</dbReference>
<protein>
    <recommendedName>
        <fullName evidence="6">Gfo/Idh/MocA family oxidoreductase</fullName>
    </recommendedName>
</protein>
<reference evidence="4 5" key="1">
    <citation type="submission" date="2016-11" db="EMBL/GenBank/DDBJ databases">
        <title>Paenibacillus species isolates.</title>
        <authorList>
            <person name="Beno S.M."/>
        </authorList>
    </citation>
    <scope>NUCLEOTIDE SEQUENCE [LARGE SCALE GENOMIC DNA]</scope>
    <source>
        <strain evidence="4 5">FSL H8-0246</strain>
    </source>
</reference>
<keyword evidence="1" id="KW-0560">Oxidoreductase</keyword>
<dbReference type="InterPro" id="IPR036291">
    <property type="entry name" value="NAD(P)-bd_dom_sf"/>
</dbReference>
<feature type="domain" description="Gfo/Idh/MocA-like oxidoreductase N-terminal" evidence="2">
    <location>
        <begin position="6"/>
        <end position="121"/>
    </location>
</feature>
<dbReference type="SUPFAM" id="SSF51735">
    <property type="entry name" value="NAD(P)-binding Rossmann-fold domains"/>
    <property type="match status" value="1"/>
</dbReference>
<evidence type="ECO:0000313" key="5">
    <source>
        <dbReference type="Proteomes" id="UP000187134"/>
    </source>
</evidence>
<evidence type="ECO:0008006" key="6">
    <source>
        <dbReference type="Google" id="ProtNLM"/>
    </source>
</evidence>
<sequence length="368" mass="39692">MMSKKIRTGIIGASINNGWASGTHIPAIENLDEYELTAVGTSNMASAKKSAEAFRADHGFDNIEELAHHTDVDMVVVSINVREHYNAVKAIAPAGKPIYCEWPLGSNTEEALEMKDWVSSAQLPNAIGLQARQAPAIQYVKDLLAEGYAGKVLSANLKISIDGMGGIGDKSTAYLFDRKVGGNLLTIVGGHNLDAFTYMLGDFTELSATTAQQFPEVELVDIQKVIKKTTDDQIMITGKLTNGAAASVHIQGGVKHQTGLTLEIFGDKGTLVLSAPASIQFGSHQLRGAGSMDNELRELRIPDSYYYAPDSLQSDSGFVLNIAQAYRKFAKDIQEGTSLTPNFADAVKLHQLLDAVEKSAQSGERQYL</sequence>
<organism evidence="4 5">
    <name type="scientific">Paenibacillus amylolyticus</name>
    <dbReference type="NCBI Taxonomy" id="1451"/>
    <lineage>
        <taxon>Bacteria</taxon>
        <taxon>Bacillati</taxon>
        <taxon>Bacillota</taxon>
        <taxon>Bacilli</taxon>
        <taxon>Bacillales</taxon>
        <taxon>Paenibacillaceae</taxon>
        <taxon>Paenibacillus</taxon>
    </lineage>
</organism>
<dbReference type="GO" id="GO:0000166">
    <property type="term" value="F:nucleotide binding"/>
    <property type="evidence" value="ECO:0007669"/>
    <property type="project" value="InterPro"/>
</dbReference>
<dbReference type="Pfam" id="PF22685">
    <property type="entry name" value="Gal80p_C-like"/>
    <property type="match status" value="1"/>
</dbReference>
<dbReference type="Gene3D" id="3.30.360.10">
    <property type="entry name" value="Dihydrodipicolinate Reductase, domain 2"/>
    <property type="match status" value="1"/>
</dbReference>
<dbReference type="InterPro" id="IPR055080">
    <property type="entry name" value="Gal80p-like_C"/>
</dbReference>
<comment type="caution">
    <text evidence="4">The sequence shown here is derived from an EMBL/GenBank/DDBJ whole genome shotgun (WGS) entry which is preliminary data.</text>
</comment>
<evidence type="ECO:0000259" key="2">
    <source>
        <dbReference type="Pfam" id="PF01408"/>
    </source>
</evidence>
<evidence type="ECO:0000313" key="4">
    <source>
        <dbReference type="EMBL" id="OMF17985.1"/>
    </source>
</evidence>
<dbReference type="SUPFAM" id="SSF55347">
    <property type="entry name" value="Glyceraldehyde-3-phosphate dehydrogenase-like, C-terminal domain"/>
    <property type="match status" value="1"/>
</dbReference>
<dbReference type="InterPro" id="IPR050463">
    <property type="entry name" value="Gfo/Idh/MocA_oxidrdct_glycsds"/>
</dbReference>
<proteinExistence type="predicted"/>
<name>A0A1R1C799_PAEAM</name>
<dbReference type="PANTHER" id="PTHR43818:SF11">
    <property type="entry name" value="BCDNA.GH03377"/>
    <property type="match status" value="1"/>
</dbReference>
<gene>
    <name evidence="4" type="ORF">BK131_08605</name>
</gene>
<dbReference type="Gene3D" id="3.40.50.720">
    <property type="entry name" value="NAD(P)-binding Rossmann-like Domain"/>
    <property type="match status" value="1"/>
</dbReference>
<feature type="domain" description="Gal80p-like C-terminal" evidence="3">
    <location>
        <begin position="135"/>
        <end position="274"/>
    </location>
</feature>
<dbReference type="GO" id="GO:0016491">
    <property type="term" value="F:oxidoreductase activity"/>
    <property type="evidence" value="ECO:0007669"/>
    <property type="project" value="UniProtKB-KW"/>
</dbReference>
<evidence type="ECO:0000256" key="1">
    <source>
        <dbReference type="ARBA" id="ARBA00023002"/>
    </source>
</evidence>
<dbReference type="EMBL" id="MRTJ01000001">
    <property type="protein sequence ID" value="OMF17985.1"/>
    <property type="molecule type" value="Genomic_DNA"/>
</dbReference>
<dbReference type="AlphaFoldDB" id="A0A1R1C799"/>
<evidence type="ECO:0000259" key="3">
    <source>
        <dbReference type="Pfam" id="PF22685"/>
    </source>
</evidence>
<accession>A0A1R1C799</accession>
<dbReference type="PANTHER" id="PTHR43818">
    <property type="entry name" value="BCDNA.GH03377"/>
    <property type="match status" value="1"/>
</dbReference>
<dbReference type="Proteomes" id="UP000187134">
    <property type="component" value="Unassembled WGS sequence"/>
</dbReference>